<evidence type="ECO:0000259" key="3">
    <source>
        <dbReference type="PROSITE" id="PS50977"/>
    </source>
</evidence>
<dbReference type="GO" id="GO:0003677">
    <property type="term" value="F:DNA binding"/>
    <property type="evidence" value="ECO:0007669"/>
    <property type="project" value="UniProtKB-UniRule"/>
</dbReference>
<dbReference type="InterPro" id="IPR039532">
    <property type="entry name" value="TetR_C_Firmicutes"/>
</dbReference>
<dbReference type="PROSITE" id="PS50977">
    <property type="entry name" value="HTH_TETR_2"/>
    <property type="match status" value="1"/>
</dbReference>
<comment type="caution">
    <text evidence="4">The sequence shown here is derived from an EMBL/GenBank/DDBJ whole genome shotgun (WGS) entry which is preliminary data.</text>
</comment>
<evidence type="ECO:0000256" key="2">
    <source>
        <dbReference type="PROSITE-ProRule" id="PRU00335"/>
    </source>
</evidence>
<reference evidence="4" key="2">
    <citation type="submission" date="2021-04" db="EMBL/GenBank/DDBJ databases">
        <authorList>
            <person name="Gilroy R."/>
        </authorList>
    </citation>
    <scope>NUCLEOTIDE SEQUENCE</scope>
    <source>
        <strain evidence="4">2239</strain>
    </source>
</reference>
<dbReference type="Pfam" id="PF14278">
    <property type="entry name" value="TetR_C_8"/>
    <property type="match status" value="1"/>
</dbReference>
<dbReference type="Pfam" id="PF00440">
    <property type="entry name" value="TetR_N"/>
    <property type="match status" value="1"/>
</dbReference>
<dbReference type="Proteomes" id="UP000824193">
    <property type="component" value="Unassembled WGS sequence"/>
</dbReference>
<reference evidence="4" key="1">
    <citation type="journal article" date="2021" name="PeerJ">
        <title>Extensive microbial diversity within the chicken gut microbiome revealed by metagenomics and culture.</title>
        <authorList>
            <person name="Gilroy R."/>
            <person name="Ravi A."/>
            <person name="Getino M."/>
            <person name="Pursley I."/>
            <person name="Horton D.L."/>
            <person name="Alikhan N.F."/>
            <person name="Baker D."/>
            <person name="Gharbi K."/>
            <person name="Hall N."/>
            <person name="Watson M."/>
            <person name="Adriaenssens E.M."/>
            <person name="Foster-Nyarko E."/>
            <person name="Jarju S."/>
            <person name="Secka A."/>
            <person name="Antonio M."/>
            <person name="Oren A."/>
            <person name="Chaudhuri R.R."/>
            <person name="La Ragione R."/>
            <person name="Hildebrand F."/>
            <person name="Pallen M.J."/>
        </authorList>
    </citation>
    <scope>NUCLEOTIDE SEQUENCE</scope>
    <source>
        <strain evidence="4">2239</strain>
    </source>
</reference>
<dbReference type="PANTHER" id="PTHR43479">
    <property type="entry name" value="ACREF/ENVCD OPERON REPRESSOR-RELATED"/>
    <property type="match status" value="1"/>
</dbReference>
<evidence type="ECO:0000256" key="1">
    <source>
        <dbReference type="ARBA" id="ARBA00023125"/>
    </source>
</evidence>
<dbReference type="SUPFAM" id="SSF46689">
    <property type="entry name" value="Homeodomain-like"/>
    <property type="match status" value="1"/>
</dbReference>
<sequence length="201" mass="23539">MNKSQSKYFNTATRMDQALLELLEKKDIGYITIKEICKTAGVNRSTFYLHYENISDLLTETIQYLNEQFRAHMGSQASSFVSKIQECSLDELYLVTPAYLIPYLEYVKQNKRLFRAALKNPGFLRSDKTYRRMMEHVFLSILKRLQIPETNQKYMLAFYMNGLIAILSEWLRSNCEDPIEHICAIMEECVMRGRGGQEESK</sequence>
<organism evidence="4 5">
    <name type="scientific">Candidatus Allofournierella pullicola</name>
    <dbReference type="NCBI Taxonomy" id="2838596"/>
    <lineage>
        <taxon>Bacteria</taxon>
        <taxon>Bacillati</taxon>
        <taxon>Bacillota</taxon>
        <taxon>Clostridia</taxon>
        <taxon>Eubacteriales</taxon>
        <taxon>Oscillospiraceae</taxon>
        <taxon>Allofournierella</taxon>
    </lineage>
</organism>
<evidence type="ECO:0000313" key="4">
    <source>
        <dbReference type="EMBL" id="HIX04738.1"/>
    </source>
</evidence>
<dbReference type="PANTHER" id="PTHR43479:SF11">
    <property type="entry name" value="ACREF_ENVCD OPERON REPRESSOR-RELATED"/>
    <property type="match status" value="1"/>
</dbReference>
<accession>A0A9D1V259</accession>
<proteinExistence type="predicted"/>
<feature type="DNA-binding region" description="H-T-H motif" evidence="2">
    <location>
        <begin position="32"/>
        <end position="51"/>
    </location>
</feature>
<protein>
    <submittedName>
        <fullName evidence="4">TetR/AcrR family transcriptional regulator</fullName>
    </submittedName>
</protein>
<evidence type="ECO:0000313" key="5">
    <source>
        <dbReference type="Proteomes" id="UP000824193"/>
    </source>
</evidence>
<feature type="domain" description="HTH tetR-type" evidence="3">
    <location>
        <begin position="9"/>
        <end position="69"/>
    </location>
</feature>
<dbReference type="InterPro" id="IPR001647">
    <property type="entry name" value="HTH_TetR"/>
</dbReference>
<gene>
    <name evidence="4" type="ORF">H9865_01310</name>
</gene>
<dbReference type="InterPro" id="IPR050624">
    <property type="entry name" value="HTH-type_Tx_Regulator"/>
</dbReference>
<name>A0A9D1V259_9FIRM</name>
<dbReference type="EMBL" id="DXFW01000004">
    <property type="protein sequence ID" value="HIX04738.1"/>
    <property type="molecule type" value="Genomic_DNA"/>
</dbReference>
<dbReference type="InterPro" id="IPR009057">
    <property type="entry name" value="Homeodomain-like_sf"/>
</dbReference>
<dbReference type="Gene3D" id="1.10.357.10">
    <property type="entry name" value="Tetracycline Repressor, domain 2"/>
    <property type="match status" value="1"/>
</dbReference>
<keyword evidence="1 2" id="KW-0238">DNA-binding</keyword>
<dbReference type="AlphaFoldDB" id="A0A9D1V259"/>